<reference evidence="1" key="1">
    <citation type="submission" date="2022-10" db="EMBL/GenBank/DDBJ databases">
        <title>Fusarium specimens isolated from Avocado Roots.</title>
        <authorList>
            <person name="Stajich J."/>
            <person name="Roper C."/>
            <person name="Heimlech-Rivalta G."/>
        </authorList>
    </citation>
    <scope>NUCLEOTIDE SEQUENCE</scope>
    <source>
        <strain evidence="1">CF00143</strain>
    </source>
</reference>
<keyword evidence="2" id="KW-1185">Reference proteome</keyword>
<comment type="caution">
    <text evidence="1">The sequence shown here is derived from an EMBL/GenBank/DDBJ whole genome shotgun (WGS) entry which is preliminary data.</text>
</comment>
<dbReference type="OrthoDB" id="5410365at2759"/>
<name>A0A9W8PFW3_9HYPO</name>
<protein>
    <submittedName>
        <fullName evidence="1">Uncharacterized protein</fullName>
    </submittedName>
</protein>
<dbReference type="EMBL" id="JAPDHF010000021">
    <property type="protein sequence ID" value="KAJ4005474.1"/>
    <property type="molecule type" value="Genomic_DNA"/>
</dbReference>
<gene>
    <name evidence="1" type="ORF">NW766_011023</name>
</gene>
<proteinExistence type="predicted"/>
<dbReference type="AlphaFoldDB" id="A0A9W8PFW3"/>
<dbReference type="Proteomes" id="UP001152130">
    <property type="component" value="Unassembled WGS sequence"/>
</dbReference>
<evidence type="ECO:0000313" key="1">
    <source>
        <dbReference type="EMBL" id="KAJ4005474.1"/>
    </source>
</evidence>
<sequence length="285" mass="32074">MPLHFIPPQLFLPQNSVKFGRFITNIDHPDQNYHDPSANHIPGTLTSPFEALSGYTCKENSAGFSTLLSNSLAPELSKQLKARVRIKGERVNTYVLDNPEEWFNQAMAALGTQQWIERQIDNDNSIFMIVGFSTIRNARITHVTGRGNSTSGQVEIPDISTAVAGLPILFIELIEPGWNSSQNIPTCFTAPGEYICALQYRKVQHKWLSRKQLEALQFSKSPRWISVESSRGGEDNEDEDDQDVIKVETVEASEEDINIQLGMTFMPEDETMLVGKQEDWTLLSD</sequence>
<accession>A0A9W8PFW3</accession>
<evidence type="ECO:0000313" key="2">
    <source>
        <dbReference type="Proteomes" id="UP001152130"/>
    </source>
</evidence>
<organism evidence="1 2">
    <name type="scientific">Fusarium irregulare</name>
    <dbReference type="NCBI Taxonomy" id="2494466"/>
    <lineage>
        <taxon>Eukaryota</taxon>
        <taxon>Fungi</taxon>
        <taxon>Dikarya</taxon>
        <taxon>Ascomycota</taxon>
        <taxon>Pezizomycotina</taxon>
        <taxon>Sordariomycetes</taxon>
        <taxon>Hypocreomycetidae</taxon>
        <taxon>Hypocreales</taxon>
        <taxon>Nectriaceae</taxon>
        <taxon>Fusarium</taxon>
        <taxon>Fusarium incarnatum-equiseti species complex</taxon>
    </lineage>
</organism>